<dbReference type="FunFam" id="3.10.50.10:FF:000005">
    <property type="entry name" value="Endochitinase B1"/>
    <property type="match status" value="1"/>
</dbReference>
<dbReference type="SUPFAM" id="SSF51445">
    <property type="entry name" value="(Trans)glycosidases"/>
    <property type="match status" value="1"/>
</dbReference>
<dbReference type="GO" id="GO:0016020">
    <property type="term" value="C:membrane"/>
    <property type="evidence" value="ECO:0007669"/>
    <property type="project" value="UniProtKB-SubCell"/>
</dbReference>
<evidence type="ECO:0000256" key="2">
    <source>
        <dbReference type="ARBA" id="ARBA00004141"/>
    </source>
</evidence>
<evidence type="ECO:0000256" key="11">
    <source>
        <dbReference type="ARBA" id="ARBA00023136"/>
    </source>
</evidence>
<feature type="transmembrane region" description="Helical" evidence="19">
    <location>
        <begin position="710"/>
        <end position="734"/>
    </location>
</feature>
<dbReference type="Gene3D" id="3.20.20.80">
    <property type="entry name" value="Glycosidases"/>
    <property type="match status" value="1"/>
</dbReference>
<evidence type="ECO:0000256" key="18">
    <source>
        <dbReference type="SAM" id="MobiDB-lite"/>
    </source>
</evidence>
<evidence type="ECO:0000313" key="22">
    <source>
        <dbReference type="Proteomes" id="UP000289152"/>
    </source>
</evidence>
<organism evidence="21 22">
    <name type="scientific">Tremella mesenterica</name>
    <name type="common">Jelly fungus</name>
    <dbReference type="NCBI Taxonomy" id="5217"/>
    <lineage>
        <taxon>Eukaryota</taxon>
        <taxon>Fungi</taxon>
        <taxon>Dikarya</taxon>
        <taxon>Basidiomycota</taxon>
        <taxon>Agaricomycotina</taxon>
        <taxon>Tremellomycetes</taxon>
        <taxon>Tremellales</taxon>
        <taxon>Tremellaceae</taxon>
        <taxon>Tremella</taxon>
    </lineage>
</organism>
<dbReference type="InterPro" id="IPR011583">
    <property type="entry name" value="Chitinase_II/V-like_cat"/>
</dbReference>
<dbReference type="STRING" id="5217.A0A4Q1BWG7"/>
<dbReference type="Pfam" id="PF01644">
    <property type="entry name" value="Chitin_synth_1"/>
    <property type="match status" value="1"/>
</dbReference>
<feature type="transmembrane region" description="Helical" evidence="19">
    <location>
        <begin position="597"/>
        <end position="619"/>
    </location>
</feature>
<dbReference type="AlphaFoldDB" id="A0A4Q1BWG7"/>
<evidence type="ECO:0000256" key="1">
    <source>
        <dbReference type="ARBA" id="ARBA00000822"/>
    </source>
</evidence>
<evidence type="ECO:0000256" key="6">
    <source>
        <dbReference type="ARBA" id="ARBA00022676"/>
    </source>
</evidence>
<dbReference type="Proteomes" id="UP000289152">
    <property type="component" value="Unassembled WGS sequence"/>
</dbReference>
<dbReference type="GO" id="GO:0008061">
    <property type="term" value="F:chitin binding"/>
    <property type="evidence" value="ECO:0007669"/>
    <property type="project" value="InterPro"/>
</dbReference>
<dbReference type="FunFam" id="3.20.20.80:FF:000075">
    <property type="entry name" value="Sporulation-specific chitinase"/>
    <property type="match status" value="1"/>
</dbReference>
<dbReference type="GO" id="GO:0008843">
    <property type="term" value="F:endochitinase activity"/>
    <property type="evidence" value="ECO:0007669"/>
    <property type="project" value="UniProtKB-EC"/>
</dbReference>
<dbReference type="VEuPathDB" id="FungiDB:TREMEDRAFT_69288"/>
<dbReference type="Pfam" id="PF08407">
    <property type="entry name" value="Chitin_synth_1N"/>
    <property type="match status" value="1"/>
</dbReference>
<evidence type="ECO:0000256" key="15">
    <source>
        <dbReference type="ARBA" id="ARBA00023326"/>
    </source>
</evidence>
<evidence type="ECO:0000256" key="16">
    <source>
        <dbReference type="ARBA" id="ARBA00024009"/>
    </source>
</evidence>
<dbReference type="InterPro" id="IPR013616">
    <property type="entry name" value="Chitin_synth_N"/>
</dbReference>
<dbReference type="PANTHER" id="PTHR22914">
    <property type="entry name" value="CHITIN SYNTHASE"/>
    <property type="match status" value="1"/>
</dbReference>
<keyword evidence="22" id="KW-1185">Reference proteome</keyword>
<dbReference type="InterPro" id="IPR017853">
    <property type="entry name" value="GH"/>
</dbReference>
<evidence type="ECO:0000256" key="17">
    <source>
        <dbReference type="ARBA" id="ARBA00048014"/>
    </source>
</evidence>
<dbReference type="GO" id="GO:0004100">
    <property type="term" value="F:chitin synthase activity"/>
    <property type="evidence" value="ECO:0007669"/>
    <property type="project" value="UniProtKB-EC"/>
</dbReference>
<dbReference type="InterPro" id="IPR029070">
    <property type="entry name" value="Chitinase_insertion_sf"/>
</dbReference>
<dbReference type="GO" id="GO:0005576">
    <property type="term" value="C:extracellular region"/>
    <property type="evidence" value="ECO:0007669"/>
    <property type="project" value="UniProtKB-SubCell"/>
</dbReference>
<feature type="transmembrane region" description="Helical" evidence="19">
    <location>
        <begin position="846"/>
        <end position="870"/>
    </location>
</feature>
<evidence type="ECO:0000313" key="21">
    <source>
        <dbReference type="EMBL" id="RXK42416.1"/>
    </source>
</evidence>
<comment type="similarity">
    <text evidence="4">Belongs to the glycosyl hydrolase 18 family. Chitinase class V subfamily.</text>
</comment>
<sequence length="1275" mass="143176">MSYNRQGYGRQPDFSAPPLTSNSYHNPSQPDPYHQPTQYSQYSQYSQPDSFHSTLSTNVQRGPSPVDQGQYESHEMYTQPPSAYPSQQMLQPRPSYSSNGHDWPDDTKSYSSTTNLNAKEWGVGEVVPPLPSGYPPRPPLSPYGGGMYGAPSPVPSNYNGGAQWHQIRNQLLERRVVQQVPLSNGNLIMDIPVPRGVIPTTQGLGLQEEEMNKMRYSAATCDPDDFMRNKFTLRQYLWGRRTELFIVMTMYNETSDLLLRTLNSVIKNIAHLCTRNRSKTWGAEAWKKVVVCIVADGRKVVDPRVLKVLQLMGVYAEGVAKDHVAGKETQAHIFEYTSQVVVSDSGEVGFGAVPVQLLFCLKEQNKKKLNSHRWFFNAFGPLIKPNVCVLLDVGTKPSGKSIYELYKCFEKHPNVGGACGEIFADTGRFGKLLFNPLVAAQNFEYKMSNILDKPFESVFGLISVLPGAFSAYRYAAVANHPDGSGPLAAYFHGELMNLPGATASIFDRNKFLAEDRILAFEIVVKKNARWRLQYVKSAKAGTDVPNRIPEFISQRRRWLNGSIFAQTYAMVSFYRIWTSGHGIIRKFLLTIVTLYNLVNLIFNWLSLSSFYLAFFFLLSSSVTSGSDPFGGAGDDVFQIFNKVYIGLIFVVLVCSLGNRPQGSKFMYTLCIVLFAVCQGILLYCAGWTVYQSVPHTAAGWSDVDALFHNRTFVSLALSLLATYGLYLISSLLYFEPWHMLTSFFQYLLLLPSYVNILLIYAFCNLHDVSWGTKGDNGASKDLGQAKKVEKDGQELAEVAVPTKLEDVEALWSQARQELRVPAKEVHEKRSAETKRNDQDRTFRTNVVLLFLGCNLLIILLFTSSVFTNWLNKHFAEASSSAFNPYLTVIFYAVLGLSAVNWGIYGRKFPPQLIPYHDLTHINYAFGNINKETGEVFLSDTWADVEIHYDGDDWNEPGNNMYGCLKAIYLMKKLNRNLKVLLSIGGYTWSGNFININNPDWRNSFVDSAVGLVEDVGLDGSIDYEYPKTETEHEGYVSLLRELRAGLDALAESKGRLRGMYQLTISAPCGWDNMHNLRVREMNKYLDFLNLMAYDFAGPWDPITGHQAALFPSHQNSPSVATAVNFYLQAGVPPHKLVIGIPLYGRAFEGTEGIGKPYNGSGEGSWEAGMWDYKALPLPGSQVIEDRSLGAAYSYDPRKRHLVTYDTPAVAWQKARYIAENGLGGAMFWELDSDKPASSGESLVKVVRETMGTLEWRENELEYPQSKYDNLRNGMQ</sequence>
<evidence type="ECO:0000256" key="13">
    <source>
        <dbReference type="ARBA" id="ARBA00023295"/>
    </source>
</evidence>
<dbReference type="GO" id="GO:0000272">
    <property type="term" value="P:polysaccharide catabolic process"/>
    <property type="evidence" value="ECO:0007669"/>
    <property type="project" value="UniProtKB-KW"/>
</dbReference>
<evidence type="ECO:0000256" key="7">
    <source>
        <dbReference type="ARBA" id="ARBA00022692"/>
    </source>
</evidence>
<feature type="domain" description="GH18" evidence="20">
    <location>
        <begin position="892"/>
        <end position="1253"/>
    </location>
</feature>
<dbReference type="InterPro" id="IPR001223">
    <property type="entry name" value="Glyco_hydro18_cat"/>
</dbReference>
<comment type="catalytic activity">
    <reaction evidence="17">
        <text>[(1-&gt;4)-N-acetyl-beta-D-glucosaminyl](n) + UDP-N-acetyl-alpha-D-glucosamine = [(1-&gt;4)-N-acetyl-beta-D-glucosaminyl](n+1) + UDP + H(+)</text>
        <dbReference type="Rhea" id="RHEA:16637"/>
        <dbReference type="Rhea" id="RHEA-COMP:9593"/>
        <dbReference type="Rhea" id="RHEA-COMP:9595"/>
        <dbReference type="ChEBI" id="CHEBI:15378"/>
        <dbReference type="ChEBI" id="CHEBI:17029"/>
        <dbReference type="ChEBI" id="CHEBI:57705"/>
        <dbReference type="ChEBI" id="CHEBI:58223"/>
        <dbReference type="EC" id="2.4.1.16"/>
    </reaction>
</comment>
<gene>
    <name evidence="21" type="ORF">M231_00406</name>
</gene>
<feature type="transmembrane region" description="Helical" evidence="19">
    <location>
        <begin position="558"/>
        <end position="577"/>
    </location>
</feature>
<accession>A0A4Q1BWG7</accession>
<evidence type="ECO:0000256" key="19">
    <source>
        <dbReference type="SAM" id="Phobius"/>
    </source>
</evidence>
<dbReference type="PROSITE" id="PS51910">
    <property type="entry name" value="GH18_2"/>
    <property type="match status" value="1"/>
</dbReference>
<dbReference type="GO" id="GO:0071555">
    <property type="term" value="P:cell wall organization"/>
    <property type="evidence" value="ECO:0007669"/>
    <property type="project" value="UniProtKB-KW"/>
</dbReference>
<keyword evidence="15" id="KW-0624">Polysaccharide degradation</keyword>
<comment type="function">
    <text evidence="16">Polymerizes chitin, a structural polymer of the cell wall and septum, by transferring the sugar moiety of UDP-GlcNAc to the non-reducing end of the growing chitin polymer.</text>
</comment>
<protein>
    <submittedName>
        <fullName evidence="21">Chitin synthase</fullName>
    </submittedName>
</protein>
<dbReference type="Gene3D" id="3.10.50.10">
    <property type="match status" value="1"/>
</dbReference>
<evidence type="ECO:0000256" key="3">
    <source>
        <dbReference type="ARBA" id="ARBA00004613"/>
    </source>
</evidence>
<feature type="compositionally biased region" description="Low complexity" evidence="18">
    <location>
        <begin position="38"/>
        <end position="47"/>
    </location>
</feature>
<dbReference type="InParanoid" id="A0A4Q1BWG7"/>
<comment type="caution">
    <text evidence="21">The sequence shown here is derived from an EMBL/GenBank/DDBJ whole genome shotgun (WGS) entry which is preliminary data.</text>
</comment>
<feature type="region of interest" description="Disordered" evidence="18">
    <location>
        <begin position="1"/>
        <end position="108"/>
    </location>
</feature>
<dbReference type="SUPFAM" id="SSF53448">
    <property type="entry name" value="Nucleotide-diphospho-sugar transferases"/>
    <property type="match status" value="1"/>
</dbReference>
<evidence type="ECO:0000259" key="20">
    <source>
        <dbReference type="PROSITE" id="PS51910"/>
    </source>
</evidence>
<dbReference type="InterPro" id="IPR029044">
    <property type="entry name" value="Nucleotide-diphossugar_trans"/>
</dbReference>
<keyword evidence="9 19" id="KW-1133">Transmembrane helix</keyword>
<dbReference type="GO" id="GO:0006031">
    <property type="term" value="P:chitin biosynthetic process"/>
    <property type="evidence" value="ECO:0007669"/>
    <property type="project" value="TreeGrafter"/>
</dbReference>
<dbReference type="CDD" id="cd06548">
    <property type="entry name" value="GH18_chitinase"/>
    <property type="match status" value="1"/>
</dbReference>
<dbReference type="GO" id="GO:0071944">
    <property type="term" value="C:cell periphery"/>
    <property type="evidence" value="ECO:0007669"/>
    <property type="project" value="TreeGrafter"/>
</dbReference>
<feature type="compositionally biased region" description="Polar residues" evidence="18">
    <location>
        <begin position="79"/>
        <end position="100"/>
    </location>
</feature>
<dbReference type="SMART" id="SM00636">
    <property type="entry name" value="Glyco_18"/>
    <property type="match status" value="1"/>
</dbReference>
<evidence type="ECO:0000256" key="5">
    <source>
        <dbReference type="ARBA" id="ARBA00022525"/>
    </source>
</evidence>
<dbReference type="SUPFAM" id="SSF54556">
    <property type="entry name" value="Chitinase insertion domain"/>
    <property type="match status" value="1"/>
</dbReference>
<keyword evidence="5" id="KW-0964">Secreted</keyword>
<comment type="catalytic activity">
    <reaction evidence="1">
        <text>Random endo-hydrolysis of N-acetyl-beta-D-glucosaminide (1-&gt;4)-beta-linkages in chitin and chitodextrins.</text>
        <dbReference type="EC" id="3.2.1.14"/>
    </reaction>
</comment>
<name>A0A4Q1BWG7_TREME</name>
<dbReference type="EMBL" id="SDIL01000002">
    <property type="protein sequence ID" value="RXK42416.1"/>
    <property type="molecule type" value="Genomic_DNA"/>
</dbReference>
<dbReference type="CDD" id="cd04190">
    <property type="entry name" value="Chitin_synth_C"/>
    <property type="match status" value="1"/>
</dbReference>
<reference evidence="21 22" key="1">
    <citation type="submission" date="2016-06" db="EMBL/GenBank/DDBJ databases">
        <title>Evolution of pathogenesis and genome organization in the Tremellales.</title>
        <authorList>
            <person name="Cuomo C."/>
            <person name="Litvintseva A."/>
            <person name="Heitman J."/>
            <person name="Chen Y."/>
            <person name="Sun S."/>
            <person name="Springer D."/>
            <person name="Dromer F."/>
            <person name="Young S."/>
            <person name="Zeng Q."/>
            <person name="Chapman S."/>
            <person name="Gujja S."/>
            <person name="Saif S."/>
            <person name="Birren B."/>
        </authorList>
    </citation>
    <scope>NUCLEOTIDE SEQUENCE [LARGE SCALE GENOMIC DNA]</scope>
    <source>
        <strain evidence="21 22">ATCC 28783</strain>
    </source>
</reference>
<evidence type="ECO:0000256" key="8">
    <source>
        <dbReference type="ARBA" id="ARBA00022801"/>
    </source>
</evidence>
<keyword evidence="7 19" id="KW-0812">Transmembrane</keyword>
<feature type="transmembrane region" description="Helical" evidence="19">
    <location>
        <begin position="746"/>
        <end position="762"/>
    </location>
</feature>
<dbReference type="PANTHER" id="PTHR22914:SF44">
    <property type="entry name" value="CHITIN SYNTHASE 2"/>
    <property type="match status" value="1"/>
</dbReference>
<feature type="compositionally biased region" description="Polar residues" evidence="18">
    <location>
        <begin position="48"/>
        <end position="61"/>
    </location>
</feature>
<keyword evidence="6" id="KW-0328">Glycosyltransferase</keyword>
<dbReference type="VEuPathDB" id="FungiDB:TREMEDRAFT_32275"/>
<dbReference type="GO" id="GO:0030428">
    <property type="term" value="C:cell septum"/>
    <property type="evidence" value="ECO:0007669"/>
    <property type="project" value="TreeGrafter"/>
</dbReference>
<dbReference type="Pfam" id="PF00704">
    <property type="entry name" value="Glyco_hydro_18"/>
    <property type="match status" value="1"/>
</dbReference>
<keyword evidence="8" id="KW-0378">Hydrolase</keyword>
<feature type="transmembrane region" description="Helical" evidence="19">
    <location>
        <begin position="882"/>
        <end position="904"/>
    </location>
</feature>
<keyword evidence="6" id="KW-0808">Transferase</keyword>
<evidence type="ECO:0000256" key="9">
    <source>
        <dbReference type="ARBA" id="ARBA00022989"/>
    </source>
</evidence>
<keyword evidence="12" id="KW-0119">Carbohydrate metabolism</keyword>
<comment type="subcellular location">
    <subcellularLocation>
        <location evidence="2">Membrane</location>
        <topology evidence="2">Multi-pass membrane protein</topology>
    </subcellularLocation>
    <subcellularLocation>
        <location evidence="3">Secreted</location>
    </subcellularLocation>
</comment>
<evidence type="ECO:0000256" key="12">
    <source>
        <dbReference type="ARBA" id="ARBA00023277"/>
    </source>
</evidence>
<keyword evidence="13" id="KW-0326">Glycosidase</keyword>
<dbReference type="OrthoDB" id="26569at2759"/>
<keyword evidence="14" id="KW-0961">Cell wall biogenesis/degradation</keyword>
<proteinExistence type="inferred from homology"/>
<dbReference type="InterPro" id="IPR004835">
    <property type="entry name" value="Chitin_synth"/>
</dbReference>
<evidence type="ECO:0000256" key="4">
    <source>
        <dbReference type="ARBA" id="ARBA00008682"/>
    </source>
</evidence>
<feature type="compositionally biased region" description="Polar residues" evidence="18">
    <location>
        <begin position="18"/>
        <end position="28"/>
    </location>
</feature>
<dbReference type="GO" id="GO:0006032">
    <property type="term" value="P:chitin catabolic process"/>
    <property type="evidence" value="ECO:0007669"/>
    <property type="project" value="UniProtKB-KW"/>
</dbReference>
<evidence type="ECO:0000256" key="14">
    <source>
        <dbReference type="ARBA" id="ARBA00023316"/>
    </source>
</evidence>
<feature type="transmembrane region" description="Helical" evidence="19">
    <location>
        <begin position="639"/>
        <end position="658"/>
    </location>
</feature>
<evidence type="ECO:0000256" key="10">
    <source>
        <dbReference type="ARBA" id="ARBA00023024"/>
    </source>
</evidence>
<keyword evidence="10" id="KW-0146">Chitin degradation</keyword>
<keyword evidence="11 19" id="KW-0472">Membrane</keyword>
<feature type="transmembrane region" description="Helical" evidence="19">
    <location>
        <begin position="665"/>
        <end position="690"/>
    </location>
</feature>